<feature type="binding site" evidence="14">
    <location>
        <position position="70"/>
    </location>
    <ligand>
        <name>FMN</name>
        <dbReference type="ChEBI" id="CHEBI:58210"/>
    </ligand>
</feature>
<comment type="catalytic activity">
    <reaction evidence="10">
        <text>a 5,6-dihydrouridine in tRNA + NADP(+) = a uridine in tRNA + NADPH + H(+)</text>
        <dbReference type="Rhea" id="RHEA:23624"/>
        <dbReference type="Rhea" id="RHEA-COMP:13339"/>
        <dbReference type="Rhea" id="RHEA-COMP:13887"/>
        <dbReference type="ChEBI" id="CHEBI:15378"/>
        <dbReference type="ChEBI" id="CHEBI:57783"/>
        <dbReference type="ChEBI" id="CHEBI:58349"/>
        <dbReference type="ChEBI" id="CHEBI:65315"/>
        <dbReference type="ChEBI" id="CHEBI:74443"/>
    </reaction>
</comment>
<dbReference type="InterPro" id="IPR024036">
    <property type="entry name" value="tRNA-dHydroUridine_Synthase_C"/>
</dbReference>
<evidence type="ECO:0000256" key="8">
    <source>
        <dbReference type="ARBA" id="ARBA00022884"/>
    </source>
</evidence>
<sequence>MQIGTMTIDPPVLLAPMAGVSNRAYRAIARKQGATLCITEMVNANALLHKSAKSFWLMEMDPGESPVGIQIAGSDPELMAEAARQAEQQGCDLIDINMGCPAPKVVKNGDGSALLNDAATAVAVVREVVSAVHIPVTVKMRAGWDHNTITAPSLAEEFERVGAKAIAIHARTRDDLYVRPANWDFIRQVKERVSIPVIGNGDIRTPEDAVRMMELTGADGVMIGRASFGDPWIFKRITEFVRSGHHLEPPSAIERAEMALYHVRRMVEIKGESVGIREMRKQLTWYLHGTPGSSAYRNRCYALNTLEDAENLINEWLDHARNEDLSWI</sequence>
<comment type="similarity">
    <text evidence="12">Belongs to the dus family.</text>
</comment>
<keyword evidence="4 12" id="KW-0285">Flavoprotein</keyword>
<dbReference type="InterPro" id="IPR035587">
    <property type="entry name" value="DUS-like_FMN-bd"/>
</dbReference>
<keyword evidence="3" id="KW-0820">tRNA-binding</keyword>
<dbReference type="PROSITE" id="PS01136">
    <property type="entry name" value="UPF0034"/>
    <property type="match status" value="1"/>
</dbReference>
<evidence type="ECO:0000313" key="17">
    <source>
        <dbReference type="Proteomes" id="UP000192660"/>
    </source>
</evidence>
<dbReference type="InterPro" id="IPR018517">
    <property type="entry name" value="tRNA_hU_synthase_CS"/>
</dbReference>
<keyword evidence="9 12" id="KW-0560">Oxidoreductase</keyword>
<evidence type="ECO:0000256" key="3">
    <source>
        <dbReference type="ARBA" id="ARBA00022555"/>
    </source>
</evidence>
<dbReference type="STRING" id="28034.BFX07_09230"/>
<evidence type="ECO:0000256" key="4">
    <source>
        <dbReference type="ARBA" id="ARBA00022630"/>
    </source>
</evidence>
<evidence type="ECO:0000256" key="12">
    <source>
        <dbReference type="PIRNR" id="PIRNR006621"/>
    </source>
</evidence>
<feature type="active site" description="Proton donor" evidence="13">
    <location>
        <position position="100"/>
    </location>
</feature>
<evidence type="ECO:0000256" key="14">
    <source>
        <dbReference type="PIRSR" id="PIRSR006621-2"/>
    </source>
</evidence>
<dbReference type="PANTHER" id="PTHR45846:SF1">
    <property type="entry name" value="TRNA-DIHYDROURIDINE(47) SYNTHASE [NAD(P)(+)]-LIKE"/>
    <property type="match status" value="1"/>
</dbReference>
<evidence type="ECO:0000256" key="6">
    <source>
        <dbReference type="ARBA" id="ARBA00022694"/>
    </source>
</evidence>
<dbReference type="AlphaFoldDB" id="A0A1W1WAK7"/>
<dbReference type="RefSeq" id="WP_028961945.1">
    <property type="nucleotide sequence ID" value="NZ_FWWY01000001.1"/>
</dbReference>
<evidence type="ECO:0000256" key="1">
    <source>
        <dbReference type="ARBA" id="ARBA00001917"/>
    </source>
</evidence>
<evidence type="ECO:0000256" key="13">
    <source>
        <dbReference type="PIRSR" id="PIRSR006621-1"/>
    </source>
</evidence>
<dbReference type="Pfam" id="PF01207">
    <property type="entry name" value="Dus"/>
    <property type="match status" value="1"/>
</dbReference>
<comment type="catalytic activity">
    <reaction evidence="11">
        <text>a 5,6-dihydrouridine in tRNA + NAD(+) = a uridine in tRNA + NADH + H(+)</text>
        <dbReference type="Rhea" id="RHEA:54452"/>
        <dbReference type="Rhea" id="RHEA-COMP:13339"/>
        <dbReference type="Rhea" id="RHEA-COMP:13887"/>
        <dbReference type="ChEBI" id="CHEBI:15378"/>
        <dbReference type="ChEBI" id="CHEBI:57540"/>
        <dbReference type="ChEBI" id="CHEBI:57945"/>
        <dbReference type="ChEBI" id="CHEBI:65315"/>
        <dbReference type="ChEBI" id="CHEBI:74443"/>
    </reaction>
</comment>
<dbReference type="GO" id="GO:0050660">
    <property type="term" value="F:flavin adenine dinucleotide binding"/>
    <property type="evidence" value="ECO:0007669"/>
    <property type="project" value="InterPro"/>
</dbReference>
<feature type="binding site" evidence="14">
    <location>
        <begin position="224"/>
        <end position="225"/>
    </location>
    <ligand>
        <name>FMN</name>
        <dbReference type="ChEBI" id="CHEBI:58210"/>
    </ligand>
</feature>
<dbReference type="Gene3D" id="3.20.20.70">
    <property type="entry name" value="Aldolase class I"/>
    <property type="match status" value="1"/>
</dbReference>
<keyword evidence="6 12" id="KW-0819">tRNA processing</keyword>
<accession>A0A1W1WAK7</accession>
<proteinExistence type="inferred from homology"/>
<keyword evidence="17" id="KW-1185">Reference proteome</keyword>
<dbReference type="GO" id="GO:0000049">
    <property type="term" value="F:tRNA binding"/>
    <property type="evidence" value="ECO:0007669"/>
    <property type="project" value="UniProtKB-KW"/>
</dbReference>
<evidence type="ECO:0000256" key="9">
    <source>
        <dbReference type="ARBA" id="ARBA00023002"/>
    </source>
</evidence>
<keyword evidence="5 12" id="KW-0288">FMN</keyword>
<evidence type="ECO:0000256" key="11">
    <source>
        <dbReference type="ARBA" id="ARBA00048802"/>
    </source>
</evidence>
<evidence type="ECO:0000256" key="7">
    <source>
        <dbReference type="ARBA" id="ARBA00022857"/>
    </source>
</evidence>
<gene>
    <name evidence="16" type="ORF">SAMN00768000_0893</name>
</gene>
<dbReference type="InterPro" id="IPR004652">
    <property type="entry name" value="DusB-like"/>
</dbReference>
<dbReference type="GO" id="GO:0017150">
    <property type="term" value="F:tRNA dihydrouridine synthase activity"/>
    <property type="evidence" value="ECO:0007669"/>
    <property type="project" value="InterPro"/>
</dbReference>
<name>A0A1W1WAK7_SULTA</name>
<evidence type="ECO:0000256" key="2">
    <source>
        <dbReference type="ARBA" id="ARBA00002790"/>
    </source>
</evidence>
<dbReference type="OrthoDB" id="9764501at2"/>
<dbReference type="PIRSF" id="PIRSF006621">
    <property type="entry name" value="Dus"/>
    <property type="match status" value="1"/>
</dbReference>
<dbReference type="Proteomes" id="UP000192660">
    <property type="component" value="Unassembled WGS sequence"/>
</dbReference>
<dbReference type="CDD" id="cd02801">
    <property type="entry name" value="DUS_like_FMN"/>
    <property type="match status" value="1"/>
</dbReference>
<dbReference type="EMBL" id="FWWY01000001">
    <property type="protein sequence ID" value="SMC03070.1"/>
    <property type="molecule type" value="Genomic_DNA"/>
</dbReference>
<keyword evidence="14" id="KW-0547">Nucleotide-binding</keyword>
<dbReference type="NCBIfam" id="TIGR00737">
    <property type="entry name" value="nifR3_yhdG"/>
    <property type="match status" value="1"/>
</dbReference>
<comment type="cofactor">
    <cofactor evidence="1 12 14">
        <name>FMN</name>
        <dbReference type="ChEBI" id="CHEBI:58210"/>
    </cofactor>
</comment>
<keyword evidence="7" id="KW-0521">NADP</keyword>
<evidence type="ECO:0000313" key="16">
    <source>
        <dbReference type="EMBL" id="SMC03070.1"/>
    </source>
</evidence>
<dbReference type="EC" id="1.3.1.-" evidence="12"/>
<evidence type="ECO:0000256" key="5">
    <source>
        <dbReference type="ARBA" id="ARBA00022643"/>
    </source>
</evidence>
<dbReference type="PANTHER" id="PTHR45846">
    <property type="entry name" value="TRNA-DIHYDROURIDINE(47) SYNTHASE [NAD(P)(+)]-LIKE"/>
    <property type="match status" value="1"/>
</dbReference>
<reference evidence="17" key="1">
    <citation type="submission" date="2017-04" db="EMBL/GenBank/DDBJ databases">
        <authorList>
            <person name="Varghese N."/>
            <person name="Submissions S."/>
        </authorList>
    </citation>
    <scope>NUCLEOTIDE SEQUENCE [LARGE SCALE GENOMIC DNA]</scope>
    <source>
        <strain evidence="17">DSM 9293</strain>
    </source>
</reference>
<dbReference type="InterPro" id="IPR013785">
    <property type="entry name" value="Aldolase_TIM"/>
</dbReference>
<dbReference type="InterPro" id="IPR001269">
    <property type="entry name" value="DUS_fam"/>
</dbReference>
<evidence type="ECO:0000256" key="10">
    <source>
        <dbReference type="ARBA" id="ARBA00048205"/>
    </source>
</evidence>
<keyword evidence="8" id="KW-0694">RNA-binding</keyword>
<dbReference type="Gene3D" id="1.10.1200.80">
    <property type="entry name" value="Putative flavin oxidoreducatase, domain 2"/>
    <property type="match status" value="1"/>
</dbReference>
<feature type="binding site" evidence="14">
    <location>
        <begin position="16"/>
        <end position="18"/>
    </location>
    <ligand>
        <name>FMN</name>
        <dbReference type="ChEBI" id="CHEBI:58210"/>
    </ligand>
</feature>
<protein>
    <recommendedName>
        <fullName evidence="12">tRNA-dihydrouridine synthase</fullName>
        <ecNumber evidence="12">1.3.1.-</ecNumber>
    </recommendedName>
</protein>
<evidence type="ECO:0000259" key="15">
    <source>
        <dbReference type="Pfam" id="PF01207"/>
    </source>
</evidence>
<organism evidence="16 17">
    <name type="scientific">Sulfobacillus thermosulfidooxidans (strain DSM 9293 / VKM B-1269 / AT-1)</name>
    <dbReference type="NCBI Taxonomy" id="929705"/>
    <lineage>
        <taxon>Bacteria</taxon>
        <taxon>Bacillati</taxon>
        <taxon>Bacillota</taxon>
        <taxon>Clostridia</taxon>
        <taxon>Eubacteriales</taxon>
        <taxon>Clostridiales Family XVII. Incertae Sedis</taxon>
        <taxon>Sulfobacillus</taxon>
    </lineage>
</organism>
<dbReference type="SUPFAM" id="SSF51395">
    <property type="entry name" value="FMN-linked oxidoreductases"/>
    <property type="match status" value="1"/>
</dbReference>
<feature type="binding site" evidence="14">
    <location>
        <position position="169"/>
    </location>
    <ligand>
        <name>FMN</name>
        <dbReference type="ChEBI" id="CHEBI:58210"/>
    </ligand>
</feature>
<comment type="function">
    <text evidence="2 12">Catalyzes the synthesis of 5,6-dihydrouridine (D), a modified base found in the D-loop of most tRNAs, via the reduction of the C5-C6 double bond in target uridines.</text>
</comment>
<feature type="binding site" evidence="14">
    <location>
        <position position="139"/>
    </location>
    <ligand>
        <name>FMN</name>
        <dbReference type="ChEBI" id="CHEBI:58210"/>
    </ligand>
</feature>
<feature type="domain" description="DUS-like FMN-binding" evidence="15">
    <location>
        <begin position="13"/>
        <end position="314"/>
    </location>
</feature>